<feature type="transmembrane region" description="Helical" evidence="1">
    <location>
        <begin position="6"/>
        <end position="27"/>
    </location>
</feature>
<evidence type="ECO:0000313" key="2">
    <source>
        <dbReference type="EMBL" id="GLK73517.1"/>
    </source>
</evidence>
<proteinExistence type="predicted"/>
<reference evidence="2" key="1">
    <citation type="journal article" date="2014" name="Int. J. Syst. Evol. Microbiol.">
        <title>Complete genome sequence of Corynebacterium casei LMG S-19264T (=DSM 44701T), isolated from a smear-ripened cheese.</title>
        <authorList>
            <consortium name="US DOE Joint Genome Institute (JGI-PGF)"/>
            <person name="Walter F."/>
            <person name="Albersmeier A."/>
            <person name="Kalinowski J."/>
            <person name="Ruckert C."/>
        </authorList>
    </citation>
    <scope>NUCLEOTIDE SEQUENCE</scope>
    <source>
        <strain evidence="2">VKM B-2484</strain>
    </source>
</reference>
<dbReference type="EMBL" id="BSFJ01000027">
    <property type="protein sequence ID" value="GLK73517.1"/>
    <property type="molecule type" value="Genomic_DNA"/>
</dbReference>
<evidence type="ECO:0000256" key="1">
    <source>
        <dbReference type="SAM" id="Phobius"/>
    </source>
</evidence>
<dbReference type="AlphaFoldDB" id="A0A9W6JA57"/>
<protein>
    <submittedName>
        <fullName evidence="2">Uncharacterized protein</fullName>
    </submittedName>
</protein>
<organism evidence="2 3">
    <name type="scientific">Ancylobacter dichloromethanicus</name>
    <dbReference type="NCBI Taxonomy" id="518825"/>
    <lineage>
        <taxon>Bacteria</taxon>
        <taxon>Pseudomonadati</taxon>
        <taxon>Pseudomonadota</taxon>
        <taxon>Alphaproteobacteria</taxon>
        <taxon>Hyphomicrobiales</taxon>
        <taxon>Xanthobacteraceae</taxon>
        <taxon>Ancylobacter</taxon>
    </lineage>
</organism>
<dbReference type="Proteomes" id="UP001143370">
    <property type="component" value="Unassembled WGS sequence"/>
</dbReference>
<comment type="caution">
    <text evidence="2">The sequence shown here is derived from an EMBL/GenBank/DDBJ whole genome shotgun (WGS) entry which is preliminary data.</text>
</comment>
<accession>A0A9W6JA57</accession>
<keyword evidence="1" id="KW-1133">Transmembrane helix</keyword>
<keyword evidence="1" id="KW-0812">Transmembrane</keyword>
<keyword evidence="1" id="KW-0472">Membrane</keyword>
<keyword evidence="3" id="KW-1185">Reference proteome</keyword>
<evidence type="ECO:0000313" key="3">
    <source>
        <dbReference type="Proteomes" id="UP001143370"/>
    </source>
</evidence>
<reference evidence="2" key="2">
    <citation type="submission" date="2023-01" db="EMBL/GenBank/DDBJ databases">
        <authorList>
            <person name="Sun Q."/>
            <person name="Evtushenko L."/>
        </authorList>
    </citation>
    <scope>NUCLEOTIDE SEQUENCE</scope>
    <source>
        <strain evidence="2">VKM B-2484</strain>
    </source>
</reference>
<gene>
    <name evidence="2" type="ORF">GCM10017643_36340</name>
</gene>
<sequence length="79" mass="8025">MIESLTMTVTSTVAVIAISIPIGIVGGSPETAGFRARYSIGISVSTRMFRVGCRPGGRATQAAPGDVPFGVVNSATQLA</sequence>
<name>A0A9W6JA57_9HYPH</name>